<organism evidence="3 4">
    <name type="scientific">Streptomyces blastmyceticus</name>
    <dbReference type="NCBI Taxonomy" id="68180"/>
    <lineage>
        <taxon>Bacteria</taxon>
        <taxon>Bacillati</taxon>
        <taxon>Actinomycetota</taxon>
        <taxon>Actinomycetes</taxon>
        <taxon>Kitasatosporales</taxon>
        <taxon>Streptomycetaceae</taxon>
        <taxon>Streptomyces</taxon>
    </lineage>
</organism>
<feature type="region of interest" description="Disordered" evidence="1">
    <location>
        <begin position="53"/>
        <end position="78"/>
    </location>
</feature>
<reference evidence="4" key="1">
    <citation type="journal article" date="2019" name="Int. J. Syst. Evol. Microbiol.">
        <title>The Global Catalogue of Microorganisms (GCM) 10K type strain sequencing project: providing services to taxonomists for standard genome sequencing and annotation.</title>
        <authorList>
            <consortium name="The Broad Institute Genomics Platform"/>
            <consortium name="The Broad Institute Genome Sequencing Center for Infectious Disease"/>
            <person name="Wu L."/>
            <person name="Ma J."/>
        </authorList>
    </citation>
    <scope>NUCLEOTIDE SEQUENCE [LARGE SCALE GENOMIC DNA]</scope>
    <source>
        <strain evidence="4">JCM 4565</strain>
    </source>
</reference>
<dbReference type="EMBL" id="BAAABW010000013">
    <property type="protein sequence ID" value="GAA0346459.1"/>
    <property type="molecule type" value="Genomic_DNA"/>
</dbReference>
<gene>
    <name evidence="3" type="ORF">GCM10010319_23680</name>
</gene>
<evidence type="ECO:0000313" key="4">
    <source>
        <dbReference type="Proteomes" id="UP001500063"/>
    </source>
</evidence>
<evidence type="ECO:0000256" key="1">
    <source>
        <dbReference type="SAM" id="MobiDB-lite"/>
    </source>
</evidence>
<feature type="domain" description="Transposase IS116/IS110/IS902 C-terminal" evidence="2">
    <location>
        <begin position="2"/>
        <end position="52"/>
    </location>
</feature>
<comment type="caution">
    <text evidence="3">The sequence shown here is derived from an EMBL/GenBank/DDBJ whole genome shotgun (WGS) entry which is preliminary data.</text>
</comment>
<dbReference type="Proteomes" id="UP001500063">
    <property type="component" value="Unassembled WGS sequence"/>
</dbReference>
<name>A0ABP3GLJ1_9ACTN</name>
<dbReference type="Pfam" id="PF02371">
    <property type="entry name" value="Transposase_20"/>
    <property type="match status" value="1"/>
</dbReference>
<accession>A0ABP3GLJ1</accession>
<dbReference type="InterPro" id="IPR003346">
    <property type="entry name" value="Transposase_20"/>
</dbReference>
<sequence length="78" mass="8038">MVGIGPDAAVMLPITMGDTPERLSSEASFAALCGVSPVERSSGRRQTKLLGRSVSCGDPLSHAAAPLSLGRRLDSPTM</sequence>
<evidence type="ECO:0000313" key="3">
    <source>
        <dbReference type="EMBL" id="GAA0346459.1"/>
    </source>
</evidence>
<evidence type="ECO:0000259" key="2">
    <source>
        <dbReference type="Pfam" id="PF02371"/>
    </source>
</evidence>
<protein>
    <recommendedName>
        <fullName evidence="2">Transposase IS116/IS110/IS902 C-terminal domain-containing protein</fullName>
    </recommendedName>
</protein>
<keyword evidence="4" id="KW-1185">Reference proteome</keyword>
<proteinExistence type="predicted"/>